<dbReference type="STRING" id="4072.A0A2G3A491"/>
<dbReference type="SUPFAM" id="SSF52047">
    <property type="entry name" value="RNI-like"/>
    <property type="match status" value="1"/>
</dbReference>
<accession>A0A2G3A491</accession>
<dbReference type="InterPro" id="IPR032675">
    <property type="entry name" value="LRR_dom_sf"/>
</dbReference>
<dbReference type="PANTHER" id="PTHR13318:SF92">
    <property type="entry name" value="F-BOX_LRR-REPEAT PROTEIN 8-RELATED"/>
    <property type="match status" value="1"/>
</dbReference>
<keyword evidence="2" id="KW-1185">Reference proteome</keyword>
<name>A0A2G3A491_CAPAN</name>
<dbReference type="Gene3D" id="3.80.10.10">
    <property type="entry name" value="Ribonuclease Inhibitor"/>
    <property type="match status" value="1"/>
</dbReference>
<sequence>MKKCSLMCQRWLLAEGQSHHRLALNGKVEILPHVLAILSRFDFVIKHDLRCDSISVSIDDETLTLISFHYSSLICLKLCGCHDVTNVGMSAFAKNYRSLKKFSCGSCMFGAKCINALLDDCSSLEKFSIKRLRGINDGFPVDLIRPGAAASSLKSLCLKALYKRQCFSLLIIGSKNFKTLKLLRCLGDWDCLFESIGSMENHVTEIHLERLQVSDAGLNAISNCPKLEILHLVMVEKGKLVDDVAGWWWTVGGREGAGMKMVRSRYRDARDVKPTSNVGV</sequence>
<dbReference type="Gramene" id="PHT89057">
    <property type="protein sequence ID" value="PHT89057"/>
    <property type="gene ID" value="T459_04170"/>
</dbReference>
<organism evidence="1 2">
    <name type="scientific">Capsicum annuum</name>
    <name type="common">Capsicum pepper</name>
    <dbReference type="NCBI Taxonomy" id="4072"/>
    <lineage>
        <taxon>Eukaryota</taxon>
        <taxon>Viridiplantae</taxon>
        <taxon>Streptophyta</taxon>
        <taxon>Embryophyta</taxon>
        <taxon>Tracheophyta</taxon>
        <taxon>Spermatophyta</taxon>
        <taxon>Magnoliopsida</taxon>
        <taxon>eudicotyledons</taxon>
        <taxon>Gunneridae</taxon>
        <taxon>Pentapetalae</taxon>
        <taxon>asterids</taxon>
        <taxon>lamiids</taxon>
        <taxon>Solanales</taxon>
        <taxon>Solanaceae</taxon>
        <taxon>Solanoideae</taxon>
        <taxon>Capsiceae</taxon>
        <taxon>Capsicum</taxon>
    </lineage>
</organism>
<comment type="caution">
    <text evidence="1">The sequence shown here is derived from an EMBL/GenBank/DDBJ whole genome shotgun (WGS) entry which is preliminary data.</text>
</comment>
<evidence type="ECO:0000313" key="2">
    <source>
        <dbReference type="Proteomes" id="UP000222542"/>
    </source>
</evidence>
<dbReference type="EMBL" id="AYRZ02000002">
    <property type="protein sequence ID" value="PHT89057.1"/>
    <property type="molecule type" value="Genomic_DNA"/>
</dbReference>
<reference evidence="1 2" key="2">
    <citation type="journal article" date="2017" name="Genome Biol.">
        <title>New reference genome sequences of hot pepper reveal the massive evolution of plant disease-resistance genes by retroduplication.</title>
        <authorList>
            <person name="Kim S."/>
            <person name="Park J."/>
            <person name="Yeom S.I."/>
            <person name="Kim Y.M."/>
            <person name="Seo E."/>
            <person name="Kim K.T."/>
            <person name="Kim M.S."/>
            <person name="Lee J.M."/>
            <person name="Cheong K."/>
            <person name="Shin H.S."/>
            <person name="Kim S.B."/>
            <person name="Han K."/>
            <person name="Lee J."/>
            <person name="Park M."/>
            <person name="Lee H.A."/>
            <person name="Lee H.Y."/>
            <person name="Lee Y."/>
            <person name="Oh S."/>
            <person name="Lee J.H."/>
            <person name="Choi E."/>
            <person name="Choi E."/>
            <person name="Lee S.E."/>
            <person name="Jeon J."/>
            <person name="Kim H."/>
            <person name="Choi G."/>
            <person name="Song H."/>
            <person name="Lee J."/>
            <person name="Lee S.C."/>
            <person name="Kwon J.K."/>
            <person name="Lee H.Y."/>
            <person name="Koo N."/>
            <person name="Hong Y."/>
            <person name="Kim R.W."/>
            <person name="Kang W.H."/>
            <person name="Huh J.H."/>
            <person name="Kang B.C."/>
            <person name="Yang T.J."/>
            <person name="Lee Y.H."/>
            <person name="Bennetzen J.L."/>
            <person name="Choi D."/>
        </authorList>
    </citation>
    <scope>NUCLEOTIDE SEQUENCE [LARGE SCALE GENOMIC DNA]</scope>
    <source>
        <strain evidence="2">cv. CM334</strain>
    </source>
</reference>
<evidence type="ECO:0000313" key="1">
    <source>
        <dbReference type="EMBL" id="PHT89057.1"/>
    </source>
</evidence>
<reference evidence="1 2" key="1">
    <citation type="journal article" date="2014" name="Nat. Genet.">
        <title>Genome sequence of the hot pepper provides insights into the evolution of pungency in Capsicum species.</title>
        <authorList>
            <person name="Kim S."/>
            <person name="Park M."/>
            <person name="Yeom S.I."/>
            <person name="Kim Y.M."/>
            <person name="Lee J.M."/>
            <person name="Lee H.A."/>
            <person name="Seo E."/>
            <person name="Choi J."/>
            <person name="Cheong K."/>
            <person name="Kim K.T."/>
            <person name="Jung K."/>
            <person name="Lee G.W."/>
            <person name="Oh S.K."/>
            <person name="Bae C."/>
            <person name="Kim S.B."/>
            <person name="Lee H.Y."/>
            <person name="Kim S.Y."/>
            <person name="Kim M.S."/>
            <person name="Kang B.C."/>
            <person name="Jo Y.D."/>
            <person name="Yang H.B."/>
            <person name="Jeong H.J."/>
            <person name="Kang W.H."/>
            <person name="Kwon J.K."/>
            <person name="Shin C."/>
            <person name="Lim J.Y."/>
            <person name="Park J.H."/>
            <person name="Huh J.H."/>
            <person name="Kim J.S."/>
            <person name="Kim B.D."/>
            <person name="Cohen O."/>
            <person name="Paran I."/>
            <person name="Suh M.C."/>
            <person name="Lee S.B."/>
            <person name="Kim Y.K."/>
            <person name="Shin Y."/>
            <person name="Noh S.J."/>
            <person name="Park J."/>
            <person name="Seo Y.S."/>
            <person name="Kwon S.Y."/>
            <person name="Kim H.A."/>
            <person name="Park J.M."/>
            <person name="Kim H.J."/>
            <person name="Choi S.B."/>
            <person name="Bosland P.W."/>
            <person name="Reeves G."/>
            <person name="Jo S.H."/>
            <person name="Lee B.W."/>
            <person name="Cho H.T."/>
            <person name="Choi H.S."/>
            <person name="Lee M.S."/>
            <person name="Yu Y."/>
            <person name="Do Choi Y."/>
            <person name="Park B.S."/>
            <person name="van Deynze A."/>
            <person name="Ashrafi H."/>
            <person name="Hill T."/>
            <person name="Kim W.T."/>
            <person name="Pai H.S."/>
            <person name="Ahn H.K."/>
            <person name="Yeam I."/>
            <person name="Giovannoni J.J."/>
            <person name="Rose J.K."/>
            <person name="Sorensen I."/>
            <person name="Lee S.J."/>
            <person name="Kim R.W."/>
            <person name="Choi I.Y."/>
            <person name="Choi B.S."/>
            <person name="Lim J.S."/>
            <person name="Lee Y.H."/>
            <person name="Choi D."/>
        </authorList>
    </citation>
    <scope>NUCLEOTIDE SEQUENCE [LARGE SCALE GENOMIC DNA]</scope>
    <source>
        <strain evidence="2">cv. CM334</strain>
    </source>
</reference>
<protein>
    <submittedName>
        <fullName evidence="1">F-box protein</fullName>
    </submittedName>
</protein>
<dbReference type="OMA" id="MAISRCI"/>
<dbReference type="AlphaFoldDB" id="A0A2G3A491"/>
<proteinExistence type="predicted"/>
<gene>
    <name evidence="1" type="ORF">T459_04170</name>
</gene>
<dbReference type="Proteomes" id="UP000222542">
    <property type="component" value="Unassembled WGS sequence"/>
</dbReference>
<dbReference type="PANTHER" id="PTHR13318">
    <property type="entry name" value="PARTNER OF PAIRED, ISOFORM B-RELATED"/>
    <property type="match status" value="1"/>
</dbReference>